<dbReference type="Proteomes" id="UP001341135">
    <property type="component" value="Chromosome"/>
</dbReference>
<dbReference type="EMBL" id="AP028907">
    <property type="protein sequence ID" value="BES82406.1"/>
    <property type="molecule type" value="Genomic_DNA"/>
</dbReference>
<organism evidence="1 2">
    <name type="scientific">Pyrodictium abyssi</name>
    <dbReference type="NCBI Taxonomy" id="54256"/>
    <lineage>
        <taxon>Archaea</taxon>
        <taxon>Thermoproteota</taxon>
        <taxon>Thermoprotei</taxon>
        <taxon>Desulfurococcales</taxon>
        <taxon>Pyrodictiaceae</taxon>
        <taxon>Pyrodictium</taxon>
    </lineage>
</organism>
<reference evidence="1 2" key="1">
    <citation type="submission" date="2023-09" db="EMBL/GenBank/DDBJ databases">
        <title>Pyrofollis japonicus gen. nov. sp. nov., a novel member of the family Pyrodictiaceae isolated from the Iheya North hydrothermal field.</title>
        <authorList>
            <person name="Miyazaki U."/>
            <person name="Sanari M."/>
            <person name="Tame A."/>
            <person name="Kitajima M."/>
            <person name="Okamoto A."/>
            <person name="Sawayama S."/>
            <person name="Miyazaki J."/>
            <person name="Takai K."/>
            <person name="Nakagawa S."/>
        </authorList>
    </citation>
    <scope>NUCLEOTIDE SEQUENCE [LARGE SCALE GENOMIC DNA]</scope>
    <source>
        <strain evidence="1 2">AV2</strain>
    </source>
</reference>
<evidence type="ECO:0000313" key="2">
    <source>
        <dbReference type="Proteomes" id="UP001341135"/>
    </source>
</evidence>
<name>A0ABM8IXY3_9CREN</name>
<gene>
    <name evidence="1" type="ORF">PABY_19730</name>
</gene>
<protein>
    <submittedName>
        <fullName evidence="1">Uncharacterized protein</fullName>
    </submittedName>
</protein>
<keyword evidence="2" id="KW-1185">Reference proteome</keyword>
<proteinExistence type="predicted"/>
<sequence>MRIVEAGRPPRGLLEVLDEIAQGYRGRAREGSSRGVPQGEKMIVLGWIVSMPAGR</sequence>
<evidence type="ECO:0000313" key="1">
    <source>
        <dbReference type="EMBL" id="BES82406.1"/>
    </source>
</evidence>
<accession>A0ABM8IXY3</accession>